<organism evidence="3 4">
    <name type="scientific">Pseudomonas mosselii</name>
    <dbReference type="NCBI Taxonomy" id="78327"/>
    <lineage>
        <taxon>Bacteria</taxon>
        <taxon>Pseudomonadati</taxon>
        <taxon>Pseudomonadota</taxon>
        <taxon>Gammaproteobacteria</taxon>
        <taxon>Pseudomonadales</taxon>
        <taxon>Pseudomonadaceae</taxon>
        <taxon>Pseudomonas</taxon>
    </lineage>
</organism>
<dbReference type="InterPro" id="IPR045455">
    <property type="entry name" value="NrS-1_pol-like_helicase"/>
</dbReference>
<evidence type="ECO:0000259" key="2">
    <source>
        <dbReference type="SMART" id="SM00943"/>
    </source>
</evidence>
<name>A0A7W2PYN3_9PSED</name>
<dbReference type="Pfam" id="PF09250">
    <property type="entry name" value="Prim-Pol"/>
    <property type="match status" value="1"/>
</dbReference>
<dbReference type="Proteomes" id="UP000541770">
    <property type="component" value="Unassembled WGS sequence"/>
</dbReference>
<evidence type="ECO:0000313" key="3">
    <source>
        <dbReference type="EMBL" id="MBA6065689.1"/>
    </source>
</evidence>
<feature type="domain" description="DNA primase/polymerase bifunctional N-terminal" evidence="2">
    <location>
        <begin position="13"/>
        <end position="219"/>
    </location>
</feature>
<feature type="region of interest" description="Disordered" evidence="1">
    <location>
        <begin position="360"/>
        <end position="431"/>
    </location>
</feature>
<reference evidence="3 4" key="1">
    <citation type="submission" date="2020-07" db="EMBL/GenBank/DDBJ databases">
        <title>Diversity of carbapenemase encoding genes among Pseudomonas putida group clinical isolates in a tertiary Brazilian hospital.</title>
        <authorList>
            <person name="Alberto-Lei F."/>
            <person name="Nodari C.S."/>
            <person name="Streling A.P."/>
            <person name="Paulino J.T."/>
            <person name="Bessa-Neto F.O."/>
            <person name="Cayo R."/>
            <person name="Gales A.C."/>
        </authorList>
    </citation>
    <scope>NUCLEOTIDE SEQUENCE [LARGE SCALE GENOMIC DNA]</scope>
    <source>
        <strain evidence="3 4">14802</strain>
    </source>
</reference>
<accession>A0A7W2PYN3</accession>
<feature type="compositionally biased region" description="Low complexity" evidence="1">
    <location>
        <begin position="247"/>
        <end position="256"/>
    </location>
</feature>
<dbReference type="AlphaFoldDB" id="A0A7W2PYN3"/>
<dbReference type="RefSeq" id="WP_182323050.1">
    <property type="nucleotide sequence ID" value="NZ_JACGDE010000008.1"/>
</dbReference>
<protein>
    <submittedName>
        <fullName evidence="3">Bifunctional DNA primase/polymerase</fullName>
    </submittedName>
</protein>
<gene>
    <name evidence="3" type="ORF">H4C75_13060</name>
</gene>
<dbReference type="InterPro" id="IPR015330">
    <property type="entry name" value="DNA_primase/pol_bifunc_N"/>
</dbReference>
<evidence type="ECO:0000313" key="4">
    <source>
        <dbReference type="Proteomes" id="UP000541770"/>
    </source>
</evidence>
<proteinExistence type="predicted"/>
<dbReference type="Pfam" id="PF19263">
    <property type="entry name" value="DUF5906"/>
    <property type="match status" value="1"/>
</dbReference>
<feature type="compositionally biased region" description="Basic and acidic residues" evidence="1">
    <location>
        <begin position="402"/>
        <end position="416"/>
    </location>
</feature>
<comment type="caution">
    <text evidence="3">The sequence shown here is derived from an EMBL/GenBank/DDBJ whole genome shotgun (WGS) entry which is preliminary data.</text>
</comment>
<dbReference type="SUPFAM" id="SSF56747">
    <property type="entry name" value="Prim-pol domain"/>
    <property type="match status" value="1"/>
</dbReference>
<feature type="region of interest" description="Disordered" evidence="1">
    <location>
        <begin position="241"/>
        <end position="265"/>
    </location>
</feature>
<evidence type="ECO:0000256" key="1">
    <source>
        <dbReference type="SAM" id="MobiDB-lite"/>
    </source>
</evidence>
<dbReference type="SMART" id="SM00943">
    <property type="entry name" value="Prim-Pol"/>
    <property type="match status" value="1"/>
</dbReference>
<sequence>MTERPTPITADWARRYIEAFDLALVPIEPGEKGPKGAGWNKPGGYFTEAAKAEAFWAANPNHNLGVVLGPSRVCSLDVDDVELTRQVLNQILGLDVDALADAYPTSVGNPERFRVMFRAPEGVELSRHALVWPNRNDPDGSIYKGIMGQANAARDRGDAEREAAFRMAAEPFKRVTVFELRGGLVQDVLPPSIHPGTGKPYEWRTPPVAEGLPELPADLLGIWQGWDEFKPKGEAICPWKPKPAAPAPAVRAVTRPSPSAARSGDRLPEVIPEFNRVHDIATMIEAHGYKRMDGKWLSPHSSSGMPGVTITDGKLFSHHGSDPLSNGHRNDAFDVFCILEHGGDVRIATREAARQLGLGGSMQHLAPPPLGEARSSVADLPRAPSNERDSSAPDPAPPPLVLDHEPLPDAPSREWPEDGDQLGAHAPGGSGGFRISEQELLRDFVVIYGSDVAWDCVRGRMIKLSAIREAVGRTTYKWWQESEHRRMAQDVVFDPTETCSPMMLNLFDGFHAERDERGQEGCKLILSHLGLLCNNRADEYRFLLKWIAYPLQNPGAKMATAVVMFGAEGPGKSLLWEKVVREIYGAYGTTIGQAQLESQFTGWQSRKLFALAEEVVSREEMRHYKGVLKHLVTGETLQINEKNMPVREEKNHLNFVFLSNSTVPLALDDGDRRYLVLYVDRVPPKQYFEALVNEIESGGIAAFYEYLMSLDLTGFSPHTKPPLNEEKQGLIDGSLPAPRYFVRRWLAGETEFPVTAAVTQDDLWRAFCKWCDGANEFKRRQRDFTQEAVRDLKQARTDIRYPTKGDQFITKRIYVTPSFLAEKGELGRDWAGKAGLECRKFTTAFDRHVLPPPGPF</sequence>
<dbReference type="EMBL" id="JACGDE010000008">
    <property type="protein sequence ID" value="MBA6065689.1"/>
    <property type="molecule type" value="Genomic_DNA"/>
</dbReference>